<organism evidence="1 2">
    <name type="scientific">Fusarium oxysporum f. sp. lycopersici (strain 4287 / CBS 123668 / FGSC 9935 / NRRL 34936)</name>
    <name type="common">Fusarium vascular wilt of tomato</name>
    <dbReference type="NCBI Taxonomy" id="426428"/>
    <lineage>
        <taxon>Eukaryota</taxon>
        <taxon>Fungi</taxon>
        <taxon>Dikarya</taxon>
        <taxon>Ascomycota</taxon>
        <taxon>Pezizomycotina</taxon>
        <taxon>Sordariomycetes</taxon>
        <taxon>Hypocreomycetidae</taxon>
        <taxon>Hypocreales</taxon>
        <taxon>Nectriaceae</taxon>
        <taxon>Fusarium</taxon>
        <taxon>Fusarium oxysporum species complex</taxon>
    </lineage>
</organism>
<dbReference type="Proteomes" id="UP000009097">
    <property type="component" value="Unassembled WGS sequence"/>
</dbReference>
<dbReference type="AlphaFoldDB" id="A0A0J9UN94"/>
<name>A0A0J9UN94_FUSO4</name>
<gene>
    <name evidence="1" type="ORF">FOXG_18564</name>
</gene>
<reference evidence="1" key="2">
    <citation type="journal article" date="2010" name="Nature">
        <title>Comparative genomics reveals mobile pathogenicity chromosomes in Fusarium.</title>
        <authorList>
            <person name="Ma L.J."/>
            <person name="van der Does H.C."/>
            <person name="Borkovich K.A."/>
            <person name="Coleman J.J."/>
            <person name="Daboussi M.J."/>
            <person name="Di Pietro A."/>
            <person name="Dufresne M."/>
            <person name="Freitag M."/>
            <person name="Grabherr M."/>
            <person name="Henrissat B."/>
            <person name="Houterman P.M."/>
            <person name="Kang S."/>
            <person name="Shim W.B."/>
            <person name="Woloshuk C."/>
            <person name="Xie X."/>
            <person name="Xu J.R."/>
            <person name="Antoniw J."/>
            <person name="Baker S.E."/>
            <person name="Bluhm B.H."/>
            <person name="Breakspear A."/>
            <person name="Brown D.W."/>
            <person name="Butchko R.A."/>
            <person name="Chapman S."/>
            <person name="Coulson R."/>
            <person name="Coutinho P.M."/>
            <person name="Danchin E.G."/>
            <person name="Diener A."/>
            <person name="Gale L.R."/>
            <person name="Gardiner D.M."/>
            <person name="Goff S."/>
            <person name="Hammond-Kosack K.E."/>
            <person name="Hilburn K."/>
            <person name="Hua-Van A."/>
            <person name="Jonkers W."/>
            <person name="Kazan K."/>
            <person name="Kodira C.D."/>
            <person name="Koehrsen M."/>
            <person name="Kumar L."/>
            <person name="Lee Y.H."/>
            <person name="Li L."/>
            <person name="Manners J.M."/>
            <person name="Miranda-Saavedra D."/>
            <person name="Mukherjee M."/>
            <person name="Park G."/>
            <person name="Park J."/>
            <person name="Park S.Y."/>
            <person name="Proctor R.H."/>
            <person name="Regev A."/>
            <person name="Ruiz-Roldan M.C."/>
            <person name="Sain D."/>
            <person name="Sakthikumar S."/>
            <person name="Sykes S."/>
            <person name="Schwartz D.C."/>
            <person name="Turgeon B.G."/>
            <person name="Wapinski I."/>
            <person name="Yoder O."/>
            <person name="Young S."/>
            <person name="Zeng Q."/>
            <person name="Zhou S."/>
            <person name="Galagan J."/>
            <person name="Cuomo C.A."/>
            <person name="Kistler H.C."/>
            <person name="Rep M."/>
        </authorList>
    </citation>
    <scope>NUCLEOTIDE SEQUENCE [LARGE SCALE GENOMIC DNA]</scope>
    <source>
        <strain evidence="1">4287</strain>
    </source>
</reference>
<dbReference type="GeneID" id="28959270"/>
<evidence type="ECO:0000313" key="2">
    <source>
        <dbReference type="Proteomes" id="UP000009097"/>
    </source>
</evidence>
<evidence type="ECO:0000313" key="1">
    <source>
        <dbReference type="EMBL" id="KNA99620.1"/>
    </source>
</evidence>
<reference evidence="1" key="1">
    <citation type="submission" date="2007-04" db="EMBL/GenBank/DDBJ databases">
        <authorList>
            <consortium name="The Broad Institute Genome Sequencing Platform"/>
            <person name="Birren B."/>
            <person name="Lander E."/>
            <person name="Galagan J."/>
            <person name="Nusbaum C."/>
            <person name="Devon K."/>
            <person name="Ma L.-J."/>
            <person name="Jaffe D."/>
            <person name="Butler J."/>
            <person name="Alvarez P."/>
            <person name="Gnerre S."/>
            <person name="Grabherr M."/>
            <person name="Kleber M."/>
            <person name="Mauceli E."/>
            <person name="Brockman W."/>
            <person name="MacCallum I.A."/>
            <person name="Young S."/>
            <person name="LaButti K."/>
            <person name="DeCaprio D."/>
            <person name="Crawford M."/>
            <person name="Koehrsen M."/>
            <person name="Engels R."/>
            <person name="Montgomery P."/>
            <person name="Pearson M."/>
            <person name="Howarth C."/>
            <person name="Larson L."/>
            <person name="White J."/>
            <person name="O'Leary S."/>
            <person name="Kodira C."/>
            <person name="Zeng Q."/>
            <person name="Yandava C."/>
            <person name="Alvarado L."/>
            <person name="Kistler C."/>
            <person name="Shim W.-B."/>
            <person name="Kang S."/>
            <person name="Woloshuk C."/>
        </authorList>
    </citation>
    <scope>NUCLEOTIDE SEQUENCE</scope>
    <source>
        <strain evidence="1">4287</strain>
    </source>
</reference>
<dbReference type="KEGG" id="fox:FOXG_18564"/>
<sequence length="131" mass="14628">MASLCLGPANALLLFNTSLLFYYNLQYLMRSELPLCCDHGRLSYGNPATLLASACLTSRLQAHYRTSTGDCVFMVPLGDWNNKFDMLILSEVQLQFPLLKPNHQTLSDECDSLLVQSTVSIQWLISILVPA</sequence>
<protein>
    <submittedName>
        <fullName evidence="1">Uncharacterized protein</fullName>
    </submittedName>
</protein>
<dbReference type="RefSeq" id="XP_018237666.1">
    <property type="nucleotide sequence ID" value="XM_018398690.1"/>
</dbReference>
<dbReference type="EMBL" id="DS231698">
    <property type="protein sequence ID" value="KNA99620.1"/>
    <property type="molecule type" value="Genomic_DNA"/>
</dbReference>
<dbReference type="OrthoDB" id="10282136at2759"/>
<accession>A0A0J9UN94</accession>
<dbReference type="VEuPathDB" id="FungiDB:FOXG_18564"/>
<proteinExistence type="predicted"/>